<dbReference type="Gene3D" id="2.60.40.10">
    <property type="entry name" value="Immunoglobulins"/>
    <property type="match status" value="2"/>
</dbReference>
<gene>
    <name evidence="8" type="ORF">MGAL_10B084938</name>
</gene>
<comment type="subcellular location">
    <subcellularLocation>
        <location evidence="1">Membrane</location>
        <topology evidence="1">Single-pass type I membrane protein</topology>
    </subcellularLocation>
</comment>
<evidence type="ECO:0000256" key="5">
    <source>
        <dbReference type="ARBA" id="ARBA00023319"/>
    </source>
</evidence>
<dbReference type="GO" id="GO:0005886">
    <property type="term" value="C:plasma membrane"/>
    <property type="evidence" value="ECO:0007669"/>
    <property type="project" value="TreeGrafter"/>
</dbReference>
<dbReference type="SUPFAM" id="SSF48726">
    <property type="entry name" value="Immunoglobulin"/>
    <property type="match status" value="2"/>
</dbReference>
<dbReference type="InterPro" id="IPR013783">
    <property type="entry name" value="Ig-like_fold"/>
</dbReference>
<evidence type="ECO:0000313" key="8">
    <source>
        <dbReference type="EMBL" id="VDI54072.1"/>
    </source>
</evidence>
<dbReference type="Pfam" id="PF07679">
    <property type="entry name" value="I-set"/>
    <property type="match status" value="1"/>
</dbReference>
<keyword evidence="9" id="KW-1185">Reference proteome</keyword>
<dbReference type="GO" id="GO:0005911">
    <property type="term" value="C:cell-cell junction"/>
    <property type="evidence" value="ECO:0007669"/>
    <property type="project" value="TreeGrafter"/>
</dbReference>
<keyword evidence="6" id="KW-1133">Transmembrane helix</keyword>
<dbReference type="InterPro" id="IPR007110">
    <property type="entry name" value="Ig-like_dom"/>
</dbReference>
<dbReference type="EMBL" id="UYJE01007361">
    <property type="protein sequence ID" value="VDI54072.1"/>
    <property type="molecule type" value="Genomic_DNA"/>
</dbReference>
<dbReference type="PANTHER" id="PTHR11640">
    <property type="entry name" value="NEPHRIN"/>
    <property type="match status" value="1"/>
</dbReference>
<dbReference type="InterPro" id="IPR003599">
    <property type="entry name" value="Ig_sub"/>
</dbReference>
<dbReference type="InterPro" id="IPR013098">
    <property type="entry name" value="Ig_I-set"/>
</dbReference>
<dbReference type="OrthoDB" id="8616370at2759"/>
<dbReference type="SMART" id="SM00409">
    <property type="entry name" value="IG"/>
    <property type="match status" value="3"/>
</dbReference>
<feature type="domain" description="Ig-like" evidence="7">
    <location>
        <begin position="241"/>
        <end position="338"/>
    </location>
</feature>
<evidence type="ECO:0000259" key="7">
    <source>
        <dbReference type="PROSITE" id="PS50835"/>
    </source>
</evidence>
<comment type="caution">
    <text evidence="8">The sequence shown here is derived from an EMBL/GenBank/DDBJ whole genome shotgun (WGS) entry which is preliminary data.</text>
</comment>
<keyword evidence="6" id="KW-0812">Transmembrane</keyword>
<accession>A0A8B6FUS0</accession>
<proteinExistence type="predicted"/>
<name>A0A8B6FUS0_MYTGA</name>
<dbReference type="Proteomes" id="UP000596742">
    <property type="component" value="Unassembled WGS sequence"/>
</dbReference>
<keyword evidence="5" id="KW-0393">Immunoglobulin domain</keyword>
<reference evidence="8" key="1">
    <citation type="submission" date="2018-11" db="EMBL/GenBank/DDBJ databases">
        <authorList>
            <person name="Alioto T."/>
            <person name="Alioto T."/>
        </authorList>
    </citation>
    <scope>NUCLEOTIDE SEQUENCE</scope>
</reference>
<evidence type="ECO:0000313" key="9">
    <source>
        <dbReference type="Proteomes" id="UP000596742"/>
    </source>
</evidence>
<dbReference type="PANTHER" id="PTHR11640:SF158">
    <property type="entry name" value="V-SET AND IMMUNOGLOBULIN DOMAIN-CONTAINING PROTEIN 10-LIKE 2"/>
    <property type="match status" value="1"/>
</dbReference>
<dbReference type="InterPro" id="IPR051275">
    <property type="entry name" value="Cell_adhesion_signaling"/>
</dbReference>
<keyword evidence="4" id="KW-0325">Glycoprotein</keyword>
<keyword evidence="2 6" id="KW-0472">Membrane</keyword>
<dbReference type="InterPro" id="IPR036179">
    <property type="entry name" value="Ig-like_dom_sf"/>
</dbReference>
<sequence>MKTTCAFRSWTVIGVIMYLADASMVRYIYYLEGSTVVLKCLSYSERMEWFGTAHTKIYRQIQVSDMFGHRRMWNITLYTDCQFIIPTLPNRNRLRKDNFDLQIINASILDEGLYFYGTSFYSYDGVWYILQMINASRIGYIYYPEGSTVTLKCLLDMEWFGPAHFNSFYQSSVFDMHKNCSNWTTNRYTEGNKLSRSLPHHSRLKVIRKQQTGDYKLQIRNASLFDEGLYFCENSEMHAVPDYSILQLTSKLTNEDRTTVSSMHGMVEEINEGETKELCCYVDNNLTFISLKWLKGKRTMLVSQNVNKTCYIIIRVRRYDQGNYTCIAENVIGSGTVTVFLKVKSKYSLQNVVIPVLLGTIATLVVGIGIIFLHKKRTNNLRRMSTIDSETQRENDGENGHYMEIDMIDENIVTQWQENNNPITSTVERAVVENRDMALISTRHSPRSSDNDINVSVDLDDDYEHAYNTLVANNPDEDTHVYLTPKTTSNMQ</sequence>
<dbReference type="GO" id="GO:0098609">
    <property type="term" value="P:cell-cell adhesion"/>
    <property type="evidence" value="ECO:0007669"/>
    <property type="project" value="TreeGrafter"/>
</dbReference>
<evidence type="ECO:0000256" key="3">
    <source>
        <dbReference type="ARBA" id="ARBA00023157"/>
    </source>
</evidence>
<evidence type="ECO:0000256" key="2">
    <source>
        <dbReference type="ARBA" id="ARBA00023136"/>
    </source>
</evidence>
<protein>
    <recommendedName>
        <fullName evidence="7">Ig-like domain-containing protein</fullName>
    </recommendedName>
</protein>
<keyword evidence="3" id="KW-1015">Disulfide bond</keyword>
<evidence type="ECO:0000256" key="4">
    <source>
        <dbReference type="ARBA" id="ARBA00023180"/>
    </source>
</evidence>
<feature type="transmembrane region" description="Helical" evidence="6">
    <location>
        <begin position="352"/>
        <end position="373"/>
    </location>
</feature>
<dbReference type="PROSITE" id="PS50835">
    <property type="entry name" value="IG_LIKE"/>
    <property type="match status" value="1"/>
</dbReference>
<evidence type="ECO:0000256" key="6">
    <source>
        <dbReference type="SAM" id="Phobius"/>
    </source>
</evidence>
<evidence type="ECO:0000256" key="1">
    <source>
        <dbReference type="ARBA" id="ARBA00004479"/>
    </source>
</evidence>
<dbReference type="AlphaFoldDB" id="A0A8B6FUS0"/>
<dbReference type="GO" id="GO:0050839">
    <property type="term" value="F:cell adhesion molecule binding"/>
    <property type="evidence" value="ECO:0007669"/>
    <property type="project" value="TreeGrafter"/>
</dbReference>
<organism evidence="8 9">
    <name type="scientific">Mytilus galloprovincialis</name>
    <name type="common">Mediterranean mussel</name>
    <dbReference type="NCBI Taxonomy" id="29158"/>
    <lineage>
        <taxon>Eukaryota</taxon>
        <taxon>Metazoa</taxon>
        <taxon>Spiralia</taxon>
        <taxon>Lophotrochozoa</taxon>
        <taxon>Mollusca</taxon>
        <taxon>Bivalvia</taxon>
        <taxon>Autobranchia</taxon>
        <taxon>Pteriomorphia</taxon>
        <taxon>Mytilida</taxon>
        <taxon>Mytiloidea</taxon>
        <taxon>Mytilidae</taxon>
        <taxon>Mytilinae</taxon>
        <taxon>Mytilus</taxon>
    </lineage>
</organism>